<organism evidence="1">
    <name type="scientific">Triatoma infestans</name>
    <name type="common">Assassin bug</name>
    <dbReference type="NCBI Taxonomy" id="30076"/>
    <lineage>
        <taxon>Eukaryota</taxon>
        <taxon>Metazoa</taxon>
        <taxon>Ecdysozoa</taxon>
        <taxon>Arthropoda</taxon>
        <taxon>Hexapoda</taxon>
        <taxon>Insecta</taxon>
        <taxon>Pterygota</taxon>
        <taxon>Neoptera</taxon>
        <taxon>Paraneoptera</taxon>
        <taxon>Hemiptera</taxon>
        <taxon>Heteroptera</taxon>
        <taxon>Panheteroptera</taxon>
        <taxon>Cimicomorpha</taxon>
        <taxon>Reduviidae</taxon>
        <taxon>Triatominae</taxon>
        <taxon>Triatoma</taxon>
    </lineage>
</organism>
<dbReference type="EMBL" id="GEMB01007691">
    <property type="protein sequence ID" value="JAR95750.1"/>
    <property type="molecule type" value="Transcribed_RNA"/>
</dbReference>
<evidence type="ECO:0000313" key="1">
    <source>
        <dbReference type="EMBL" id="JAR95750.1"/>
    </source>
</evidence>
<sequence length="88" mass="10172">LVASKQTCMKQPLFLGFLGPEKFHALNTVNEISKLFKIPHIVPYSAEEKFRNNNIFNIAKYPISQHTRVIELFLKKVRTTKNSNINRG</sequence>
<reference evidence="1" key="2">
    <citation type="journal article" date="2017" name="J. Med. Entomol.">
        <title>Transcriptome Analysis of the Triatoma infestans (Hemiptera: Reduviidae) Integument.</title>
        <authorList>
            <person name="Calderon-Fernandez G.M."/>
            <person name="Moriconi D.E."/>
            <person name="Dulbecco A.B."/>
            <person name="Juarez M.P."/>
        </authorList>
    </citation>
    <scope>NUCLEOTIDE SEQUENCE</scope>
    <source>
        <strain evidence="1">Int1</strain>
        <tissue evidence="1">Integument</tissue>
    </source>
</reference>
<proteinExistence type="predicted"/>
<protein>
    <submittedName>
        <fullName evidence="1">Uncharacterized protein</fullName>
    </submittedName>
</protein>
<dbReference type="AlphaFoldDB" id="A0A170UBK8"/>
<feature type="non-terminal residue" evidence="1">
    <location>
        <position position="1"/>
    </location>
</feature>
<name>A0A170UBK8_TRIIF</name>
<reference evidence="1" key="1">
    <citation type="submission" date="2016-04" db="EMBL/GenBank/DDBJ databases">
        <authorList>
            <person name="Calderon-Fernandez G.M.Sr."/>
        </authorList>
    </citation>
    <scope>NUCLEOTIDE SEQUENCE</scope>
    <source>
        <strain evidence="1">Int1</strain>
        <tissue evidence="1">Integument</tissue>
    </source>
</reference>
<accession>A0A170UBK8</accession>